<dbReference type="CDD" id="cd00303">
    <property type="entry name" value="retropepsin_like"/>
    <property type="match status" value="1"/>
</dbReference>
<sequence length="183" mass="20729">MKNKAAVEARKKIQIHNTVGAWCQDTPRWNFPLMMVLIEVPDIENEQNDEVDDLEISLHAIRGTCNSSTMQLPAKVSGKIVLVLVDSGNTHNFLCEGLVPRLGLKIQKKRGLQFVVANDNFQADFYTIPLEGFDMILGVKWLCTLGPILWDFSSLIMQFVVNKKKILWQGQPPEEVPRLSLIQ</sequence>
<dbReference type="OrthoDB" id="999913at2759"/>
<dbReference type="AlphaFoldDB" id="A0A2P5YRH6"/>
<dbReference type="InterPro" id="IPR021109">
    <property type="entry name" value="Peptidase_aspartic_dom_sf"/>
</dbReference>
<dbReference type="EMBL" id="KZ662862">
    <property type="protein sequence ID" value="PPS18151.1"/>
    <property type="molecule type" value="Genomic_DNA"/>
</dbReference>
<protein>
    <recommendedName>
        <fullName evidence="3">Aspartic peptidase DDI1-type domain-containing protein</fullName>
    </recommendedName>
</protein>
<evidence type="ECO:0000313" key="1">
    <source>
        <dbReference type="EMBL" id="PPS18151.1"/>
    </source>
</evidence>
<gene>
    <name evidence="1" type="ORF">GOBAR_AA02408</name>
</gene>
<dbReference type="SUPFAM" id="SSF50630">
    <property type="entry name" value="Acid proteases"/>
    <property type="match status" value="1"/>
</dbReference>
<name>A0A2P5YRH6_GOSBA</name>
<accession>A0A2P5YRH6</accession>
<evidence type="ECO:0000313" key="2">
    <source>
        <dbReference type="Proteomes" id="UP000239757"/>
    </source>
</evidence>
<proteinExistence type="predicted"/>
<organism evidence="1 2">
    <name type="scientific">Gossypium barbadense</name>
    <name type="common">Sea Island cotton</name>
    <name type="synonym">Hibiscus barbadensis</name>
    <dbReference type="NCBI Taxonomy" id="3634"/>
    <lineage>
        <taxon>Eukaryota</taxon>
        <taxon>Viridiplantae</taxon>
        <taxon>Streptophyta</taxon>
        <taxon>Embryophyta</taxon>
        <taxon>Tracheophyta</taxon>
        <taxon>Spermatophyta</taxon>
        <taxon>Magnoliopsida</taxon>
        <taxon>eudicotyledons</taxon>
        <taxon>Gunneridae</taxon>
        <taxon>Pentapetalae</taxon>
        <taxon>rosids</taxon>
        <taxon>malvids</taxon>
        <taxon>Malvales</taxon>
        <taxon>Malvaceae</taxon>
        <taxon>Malvoideae</taxon>
        <taxon>Gossypium</taxon>
    </lineage>
</organism>
<dbReference type="Proteomes" id="UP000239757">
    <property type="component" value="Unassembled WGS sequence"/>
</dbReference>
<evidence type="ECO:0008006" key="3">
    <source>
        <dbReference type="Google" id="ProtNLM"/>
    </source>
</evidence>
<dbReference type="Gene3D" id="2.40.70.10">
    <property type="entry name" value="Acid Proteases"/>
    <property type="match status" value="1"/>
</dbReference>
<reference evidence="1 2" key="1">
    <citation type="submission" date="2015-01" db="EMBL/GenBank/DDBJ databases">
        <title>Genome of allotetraploid Gossypium barbadense reveals genomic plasticity and fiber elongation in cotton evolution.</title>
        <authorList>
            <person name="Chen X."/>
            <person name="Liu X."/>
            <person name="Zhao B."/>
            <person name="Zheng H."/>
            <person name="Hu Y."/>
            <person name="Lu G."/>
            <person name="Yang C."/>
            <person name="Chen J."/>
            <person name="Shan C."/>
            <person name="Zhang L."/>
            <person name="Zhou Y."/>
            <person name="Wang L."/>
            <person name="Guo W."/>
            <person name="Bai Y."/>
            <person name="Ruan J."/>
            <person name="Shangguan X."/>
            <person name="Mao Y."/>
            <person name="Jiang J."/>
            <person name="Zhu Y."/>
            <person name="Lei J."/>
            <person name="Kang H."/>
            <person name="Chen S."/>
            <person name="He X."/>
            <person name="Wang R."/>
            <person name="Wang Y."/>
            <person name="Chen J."/>
            <person name="Wang L."/>
            <person name="Yu S."/>
            <person name="Wang B."/>
            <person name="Wei J."/>
            <person name="Song S."/>
            <person name="Lu X."/>
            <person name="Gao Z."/>
            <person name="Gu W."/>
            <person name="Deng X."/>
            <person name="Ma D."/>
            <person name="Wang S."/>
            <person name="Liang W."/>
            <person name="Fang L."/>
            <person name="Cai C."/>
            <person name="Zhu X."/>
            <person name="Zhou B."/>
            <person name="Zhang Y."/>
            <person name="Chen Z."/>
            <person name="Xu S."/>
            <person name="Zhu R."/>
            <person name="Wang S."/>
            <person name="Zhang T."/>
            <person name="Zhao G."/>
        </authorList>
    </citation>
    <scope>NUCLEOTIDE SEQUENCE [LARGE SCALE GENOMIC DNA]</scope>
    <source>
        <strain evidence="2">cv. Xinhai21</strain>
        <tissue evidence="1">Leaf</tissue>
    </source>
</reference>